<dbReference type="PANTHER" id="PTHR48037:SF1">
    <property type="entry name" value="RRM DOMAIN-CONTAINING PROTEIN"/>
    <property type="match status" value="1"/>
</dbReference>
<protein>
    <recommendedName>
        <fullName evidence="3">RRM domain-containing protein</fullName>
    </recommendedName>
</protein>
<accession>A0ABR1WSZ5</accession>
<dbReference type="Proteomes" id="UP001480595">
    <property type="component" value="Unassembled WGS sequence"/>
</dbReference>
<organism evidence="4 5">
    <name type="scientific">Apiospora phragmitis</name>
    <dbReference type="NCBI Taxonomy" id="2905665"/>
    <lineage>
        <taxon>Eukaryota</taxon>
        <taxon>Fungi</taxon>
        <taxon>Dikarya</taxon>
        <taxon>Ascomycota</taxon>
        <taxon>Pezizomycotina</taxon>
        <taxon>Sordariomycetes</taxon>
        <taxon>Xylariomycetidae</taxon>
        <taxon>Amphisphaeriales</taxon>
        <taxon>Apiosporaceae</taxon>
        <taxon>Apiospora</taxon>
    </lineage>
</organism>
<keyword evidence="1" id="KW-0694">RNA-binding</keyword>
<proteinExistence type="predicted"/>
<reference evidence="4 5" key="1">
    <citation type="submission" date="2023-01" db="EMBL/GenBank/DDBJ databases">
        <title>Analysis of 21 Apiospora genomes using comparative genomics revels a genus with tremendous synthesis potential of carbohydrate active enzymes and secondary metabolites.</title>
        <authorList>
            <person name="Sorensen T."/>
        </authorList>
    </citation>
    <scope>NUCLEOTIDE SEQUENCE [LARGE SCALE GENOMIC DNA]</scope>
    <source>
        <strain evidence="4 5">CBS 135458</strain>
    </source>
</reference>
<dbReference type="PANTHER" id="PTHR48037">
    <property type="entry name" value="ATPASE E1"/>
    <property type="match status" value="1"/>
</dbReference>
<feature type="region of interest" description="Disordered" evidence="2">
    <location>
        <begin position="168"/>
        <end position="212"/>
    </location>
</feature>
<dbReference type="SUPFAM" id="SSF54928">
    <property type="entry name" value="RNA-binding domain, RBD"/>
    <property type="match status" value="1"/>
</dbReference>
<dbReference type="InterPro" id="IPR012677">
    <property type="entry name" value="Nucleotide-bd_a/b_plait_sf"/>
</dbReference>
<dbReference type="RefSeq" id="XP_066720798.1">
    <property type="nucleotide sequence ID" value="XM_066852657.1"/>
</dbReference>
<evidence type="ECO:0000313" key="4">
    <source>
        <dbReference type="EMBL" id="KAK8086274.1"/>
    </source>
</evidence>
<evidence type="ECO:0000259" key="3">
    <source>
        <dbReference type="PROSITE" id="PS50102"/>
    </source>
</evidence>
<evidence type="ECO:0000256" key="2">
    <source>
        <dbReference type="SAM" id="MobiDB-lite"/>
    </source>
</evidence>
<feature type="region of interest" description="Disordered" evidence="2">
    <location>
        <begin position="1"/>
        <end position="21"/>
    </location>
</feature>
<dbReference type="PROSITE" id="PS50102">
    <property type="entry name" value="RRM"/>
    <property type="match status" value="1"/>
</dbReference>
<name>A0ABR1WSZ5_9PEZI</name>
<dbReference type="GeneID" id="92085720"/>
<evidence type="ECO:0000256" key="1">
    <source>
        <dbReference type="PROSITE-ProRule" id="PRU00176"/>
    </source>
</evidence>
<dbReference type="Gene3D" id="3.30.70.330">
    <property type="match status" value="1"/>
</dbReference>
<feature type="domain" description="RRM" evidence="3">
    <location>
        <begin position="49"/>
        <end position="149"/>
    </location>
</feature>
<dbReference type="InterPro" id="IPR000504">
    <property type="entry name" value="RRM_dom"/>
</dbReference>
<dbReference type="EMBL" id="JAQQWL010000002">
    <property type="protein sequence ID" value="KAK8086274.1"/>
    <property type="molecule type" value="Genomic_DNA"/>
</dbReference>
<sequence length="212" mass="23602">MPVTYNSGLEEAGLRDKTDNESLLGEETEGCQKLKRAVNIKAASRTTHLPLFARQHPFQNDRFGTLEGDSLCRRFGRHGRPVQSARRLHPVWRNRGYLIPKNDKPDATEPHRGFAYIEYEDADDAKEAMDNMDQSEFFGKILKVSAAKAPKSAEEGLGSKTALWQQESWLAEHAVDEEDRTAADGAKGAIDDRPEDPMQGLEGLDVAGPKPE</sequence>
<dbReference type="InterPro" id="IPR035979">
    <property type="entry name" value="RBD_domain_sf"/>
</dbReference>
<dbReference type="Pfam" id="PF00076">
    <property type="entry name" value="RRM_1"/>
    <property type="match status" value="1"/>
</dbReference>
<comment type="caution">
    <text evidence="4">The sequence shown here is derived from an EMBL/GenBank/DDBJ whole genome shotgun (WGS) entry which is preliminary data.</text>
</comment>
<gene>
    <name evidence="4" type="ORF">PG994_001248</name>
</gene>
<keyword evidence="5" id="KW-1185">Reference proteome</keyword>
<evidence type="ECO:0000313" key="5">
    <source>
        <dbReference type="Proteomes" id="UP001480595"/>
    </source>
</evidence>